<dbReference type="Pfam" id="PF07730">
    <property type="entry name" value="HisKA_3"/>
    <property type="match status" value="1"/>
</dbReference>
<dbReference type="InterPro" id="IPR036890">
    <property type="entry name" value="HATPase_C_sf"/>
</dbReference>
<keyword evidence="13" id="KW-1185">Reference proteome</keyword>
<evidence type="ECO:0000313" key="12">
    <source>
        <dbReference type="EMBL" id="TVO53197.1"/>
    </source>
</evidence>
<evidence type="ECO:0000256" key="3">
    <source>
        <dbReference type="ARBA" id="ARBA00012438"/>
    </source>
</evidence>
<dbReference type="Proteomes" id="UP000319502">
    <property type="component" value="Unassembled WGS sequence"/>
</dbReference>
<dbReference type="RefSeq" id="WP_144310442.1">
    <property type="nucleotide sequence ID" value="NZ_VMNK01000015.1"/>
</dbReference>
<comment type="caution">
    <text evidence="12">The sequence shown here is derived from an EMBL/GenBank/DDBJ whole genome shotgun (WGS) entry which is preliminary data.</text>
</comment>
<evidence type="ECO:0000259" key="11">
    <source>
        <dbReference type="PROSITE" id="PS50885"/>
    </source>
</evidence>
<evidence type="ECO:0000256" key="6">
    <source>
        <dbReference type="ARBA" id="ARBA00022777"/>
    </source>
</evidence>
<feature type="domain" description="Histidine kinase" evidence="10">
    <location>
        <begin position="233"/>
        <end position="426"/>
    </location>
</feature>
<evidence type="ECO:0000256" key="4">
    <source>
        <dbReference type="ARBA" id="ARBA00022553"/>
    </source>
</evidence>
<name>A0A557QK03_9RHOO</name>
<evidence type="ECO:0000256" key="2">
    <source>
        <dbReference type="ARBA" id="ARBA00004370"/>
    </source>
</evidence>
<feature type="domain" description="HAMP" evidence="11">
    <location>
        <begin position="158"/>
        <end position="210"/>
    </location>
</feature>
<feature type="transmembrane region" description="Helical" evidence="9">
    <location>
        <begin position="7"/>
        <end position="28"/>
    </location>
</feature>
<evidence type="ECO:0000259" key="10">
    <source>
        <dbReference type="PROSITE" id="PS50109"/>
    </source>
</evidence>
<dbReference type="InterPro" id="IPR050482">
    <property type="entry name" value="Sensor_HK_TwoCompSys"/>
</dbReference>
<comment type="subcellular location">
    <subcellularLocation>
        <location evidence="2">Membrane</location>
    </subcellularLocation>
</comment>
<gene>
    <name evidence="12" type="ORF">FHP91_15480</name>
</gene>
<dbReference type="PROSITE" id="PS50109">
    <property type="entry name" value="HIS_KIN"/>
    <property type="match status" value="1"/>
</dbReference>
<dbReference type="SUPFAM" id="SSF55874">
    <property type="entry name" value="ATPase domain of HSP90 chaperone/DNA topoisomerase II/histidine kinase"/>
    <property type="match status" value="1"/>
</dbReference>
<dbReference type="EC" id="2.7.13.3" evidence="3"/>
<reference evidence="12 13" key="1">
    <citation type="submission" date="2019-07" db="EMBL/GenBank/DDBJ databases">
        <title>The pathways for chlorine oxyanion respiration interact through the shared metabolite chlorate.</title>
        <authorList>
            <person name="Barnum T.P."/>
            <person name="Cheng Y."/>
            <person name="Hill K.A."/>
            <person name="Lucas L.N."/>
            <person name="Carlson H.K."/>
            <person name="Coates J.D."/>
        </authorList>
    </citation>
    <scope>NUCLEOTIDE SEQUENCE [LARGE SCALE GENOMIC DNA]</scope>
    <source>
        <strain evidence="12 13">SFB-3</strain>
    </source>
</reference>
<keyword evidence="6 12" id="KW-0418">Kinase</keyword>
<accession>A0A557QK03</accession>
<dbReference type="PROSITE" id="PS51257">
    <property type="entry name" value="PROKAR_LIPOPROTEIN"/>
    <property type="match status" value="1"/>
</dbReference>
<dbReference type="CDD" id="cd16917">
    <property type="entry name" value="HATPase_UhpB-NarQ-NarX-like"/>
    <property type="match status" value="1"/>
</dbReference>
<protein>
    <recommendedName>
        <fullName evidence="3">histidine kinase</fullName>
        <ecNumber evidence="3">2.7.13.3</ecNumber>
    </recommendedName>
</protein>
<dbReference type="InterPro" id="IPR011712">
    <property type="entry name" value="Sig_transdc_His_kin_sub3_dim/P"/>
</dbReference>
<dbReference type="PANTHER" id="PTHR24421:SF58">
    <property type="entry name" value="SIGNAL TRANSDUCTION HISTIDINE-PROTEIN KINASE_PHOSPHATASE UHPB"/>
    <property type="match status" value="1"/>
</dbReference>
<keyword evidence="7" id="KW-0902">Two-component regulatory system</keyword>
<dbReference type="GO" id="GO:0000155">
    <property type="term" value="F:phosphorelay sensor kinase activity"/>
    <property type="evidence" value="ECO:0007669"/>
    <property type="project" value="InterPro"/>
</dbReference>
<dbReference type="InterPro" id="IPR003660">
    <property type="entry name" value="HAMP_dom"/>
</dbReference>
<comment type="catalytic activity">
    <reaction evidence="1">
        <text>ATP + protein L-histidine = ADP + protein N-phospho-L-histidine.</text>
        <dbReference type="EC" id="2.7.13.3"/>
    </reaction>
</comment>
<evidence type="ECO:0000256" key="1">
    <source>
        <dbReference type="ARBA" id="ARBA00000085"/>
    </source>
</evidence>
<dbReference type="InterPro" id="IPR003594">
    <property type="entry name" value="HATPase_dom"/>
</dbReference>
<keyword evidence="4" id="KW-0597">Phosphoprotein</keyword>
<dbReference type="Gene3D" id="3.30.565.10">
    <property type="entry name" value="Histidine kinase-like ATPase, C-terminal domain"/>
    <property type="match status" value="1"/>
</dbReference>
<dbReference type="Gene3D" id="1.20.5.1930">
    <property type="match status" value="1"/>
</dbReference>
<keyword evidence="9" id="KW-1133">Transmembrane helix</keyword>
<proteinExistence type="predicted"/>
<organism evidence="12 13">
    <name type="scientific">Denitromonas halophila</name>
    <dbReference type="NCBI Taxonomy" id="1629404"/>
    <lineage>
        <taxon>Bacteria</taxon>
        <taxon>Pseudomonadati</taxon>
        <taxon>Pseudomonadota</taxon>
        <taxon>Betaproteobacteria</taxon>
        <taxon>Rhodocyclales</taxon>
        <taxon>Zoogloeaceae</taxon>
        <taxon>Denitromonas</taxon>
    </lineage>
</organism>
<dbReference type="OrthoDB" id="9813412at2"/>
<dbReference type="InterPro" id="IPR005467">
    <property type="entry name" value="His_kinase_dom"/>
</dbReference>
<sequence>MDLRHKLVLYLGAALMALLAVACTLVLTSLREDVAEEMAASSHLATLLLAVAERGPQALGAIGTHELRHLAVEQERPDMERPLQNESLALVDAIAAWLPGDDAEPAAEQRFSLGADTFVIRADPRSEIDEIVHDASRLLAALAAFGVLSLLSVWWAVGRALSPVRDLERRLEAIGEGCFSHGAASFELPEFDRISRAIDQLAAKLAAAQAREGDLTRRLITVQEEERRDIARELHDELGQSLVAIAASASYIERNAMRAEPSALAESAATIRGESGRVQAHVRELLARLKPHGLEHMGVLAAVREHAHGWAARAVGITTTIDLPGALPRLSAPAALALYRTLQEALTNVLKHSGATQVRIALEAVGQHLRMCVIDNGRGRAAAVARDAGNGIRGMRERAAMVGGLLRIEDAQAAGVMIAWELPLDATKREGA</sequence>
<feature type="coiled-coil region" evidence="8">
    <location>
        <begin position="191"/>
        <end position="218"/>
    </location>
</feature>
<evidence type="ECO:0000313" key="13">
    <source>
        <dbReference type="Proteomes" id="UP000319502"/>
    </source>
</evidence>
<dbReference type="GO" id="GO:0046983">
    <property type="term" value="F:protein dimerization activity"/>
    <property type="evidence" value="ECO:0007669"/>
    <property type="project" value="InterPro"/>
</dbReference>
<dbReference type="PANTHER" id="PTHR24421">
    <property type="entry name" value="NITRATE/NITRITE SENSOR PROTEIN NARX-RELATED"/>
    <property type="match status" value="1"/>
</dbReference>
<dbReference type="EMBL" id="VMNK01000015">
    <property type="protein sequence ID" value="TVO53197.1"/>
    <property type="molecule type" value="Genomic_DNA"/>
</dbReference>
<keyword evidence="5" id="KW-0808">Transferase</keyword>
<dbReference type="PROSITE" id="PS50885">
    <property type="entry name" value="HAMP"/>
    <property type="match status" value="1"/>
</dbReference>
<evidence type="ECO:0000256" key="7">
    <source>
        <dbReference type="ARBA" id="ARBA00023012"/>
    </source>
</evidence>
<evidence type="ECO:0000256" key="8">
    <source>
        <dbReference type="SAM" id="Coils"/>
    </source>
</evidence>
<dbReference type="Pfam" id="PF02518">
    <property type="entry name" value="HATPase_c"/>
    <property type="match status" value="1"/>
</dbReference>
<keyword evidence="9" id="KW-0472">Membrane</keyword>
<evidence type="ECO:0000256" key="5">
    <source>
        <dbReference type="ARBA" id="ARBA00022679"/>
    </source>
</evidence>
<dbReference type="GO" id="GO:0016020">
    <property type="term" value="C:membrane"/>
    <property type="evidence" value="ECO:0007669"/>
    <property type="project" value="UniProtKB-SubCell"/>
</dbReference>
<keyword evidence="8" id="KW-0175">Coiled coil</keyword>
<dbReference type="AlphaFoldDB" id="A0A557QK03"/>
<keyword evidence="9" id="KW-0812">Transmembrane</keyword>
<evidence type="ECO:0000256" key="9">
    <source>
        <dbReference type="SAM" id="Phobius"/>
    </source>
</evidence>